<keyword evidence="1" id="KW-1133">Transmembrane helix</keyword>
<name>A0ABS7L4H7_9FIRM</name>
<dbReference type="PROSITE" id="PS50887">
    <property type="entry name" value="GGDEF"/>
    <property type="match status" value="1"/>
</dbReference>
<organism evidence="3 4">
    <name type="scientific">Sellimonas caecigallum</name>
    <dbReference type="NCBI Taxonomy" id="2592333"/>
    <lineage>
        <taxon>Bacteria</taxon>
        <taxon>Bacillati</taxon>
        <taxon>Bacillota</taxon>
        <taxon>Clostridia</taxon>
        <taxon>Lachnospirales</taxon>
        <taxon>Lachnospiraceae</taxon>
        <taxon>Sellimonas</taxon>
    </lineage>
</organism>
<dbReference type="Proteomes" id="UP000779049">
    <property type="component" value="Unassembled WGS sequence"/>
</dbReference>
<dbReference type="EMBL" id="VIRV01000001">
    <property type="protein sequence ID" value="MBY0757807.1"/>
    <property type="molecule type" value="Genomic_DNA"/>
</dbReference>
<dbReference type="CDD" id="cd01949">
    <property type="entry name" value="GGDEF"/>
    <property type="match status" value="1"/>
</dbReference>
<feature type="transmembrane region" description="Helical" evidence="1">
    <location>
        <begin position="284"/>
        <end position="310"/>
    </location>
</feature>
<keyword evidence="1" id="KW-0472">Membrane</keyword>
<dbReference type="RefSeq" id="WP_221919225.1">
    <property type="nucleotide sequence ID" value="NZ_CP173660.1"/>
</dbReference>
<dbReference type="InterPro" id="IPR000160">
    <property type="entry name" value="GGDEF_dom"/>
</dbReference>
<evidence type="ECO:0000259" key="2">
    <source>
        <dbReference type="PROSITE" id="PS50887"/>
    </source>
</evidence>
<dbReference type="NCBIfam" id="TIGR00254">
    <property type="entry name" value="GGDEF"/>
    <property type="match status" value="1"/>
</dbReference>
<dbReference type="PANTHER" id="PTHR45138:SF9">
    <property type="entry name" value="DIGUANYLATE CYCLASE DGCM-RELATED"/>
    <property type="match status" value="1"/>
</dbReference>
<evidence type="ECO:0000313" key="3">
    <source>
        <dbReference type="EMBL" id="MBY0757807.1"/>
    </source>
</evidence>
<dbReference type="InterPro" id="IPR043128">
    <property type="entry name" value="Rev_trsase/Diguanyl_cyclase"/>
</dbReference>
<dbReference type="PANTHER" id="PTHR45138">
    <property type="entry name" value="REGULATORY COMPONENTS OF SENSORY TRANSDUCTION SYSTEM"/>
    <property type="match status" value="1"/>
</dbReference>
<evidence type="ECO:0000256" key="1">
    <source>
        <dbReference type="SAM" id="Phobius"/>
    </source>
</evidence>
<sequence length="573" mass="65234">MKKLYRRLAIILLFSTVLILLFFTISLYERSRRGNYQYLSQLLGSVETNIRNASNEYEERLELLKDDYLNRALAVEYILSSDSQMIFDRGLDIVKGLMEIKSISVYDSSGKMIGSTEDSMKERSAKQVKSEEFWLEKDGKPYHIHIDQAEFDTIPSSFYVIVQSDSPHFSFVRIDMDTENLEFLSRKELIEKTLKQATTEYDTSVIAIGRDSGKIVGMTKNNQQVIRISGGENAKDLLSLLESLEEDKPILLRINGKYQRTVITKQEGMFLAAFTDLSQLYGDIAWTFFEGLIGIGTISVLTIVIVRVYLKKYLFGHFELVKTSIRGILEGGNDTDIEEAGIPELKALVETILELEKGYISKSEGISRMEDQLSVAQSEAKSDRLTGLYNRNGFERHVEEYLLQPNPSGVLVLFDLDNFKRVNDMEGHPEGDRILERFAECLSVGFRKTDCIARLGGDEFIVLVQNRVSQGILEDKFEGILTSVRAALGNYYAKYGVSVSIGAVPVDGTIKSYEKLYRCADTALYIAKHLGKDRFYVNYKKISCMKRKCIQCRKDCPRSKVLELKNEKKAEEE</sequence>
<feature type="domain" description="GGDEF" evidence="2">
    <location>
        <begin position="407"/>
        <end position="540"/>
    </location>
</feature>
<dbReference type="SMART" id="SM00267">
    <property type="entry name" value="GGDEF"/>
    <property type="match status" value="1"/>
</dbReference>
<dbReference type="SUPFAM" id="SSF55073">
    <property type="entry name" value="Nucleotide cyclase"/>
    <property type="match status" value="1"/>
</dbReference>
<comment type="caution">
    <text evidence="3">The sequence shown here is derived from an EMBL/GenBank/DDBJ whole genome shotgun (WGS) entry which is preliminary data.</text>
</comment>
<keyword evidence="4" id="KW-1185">Reference proteome</keyword>
<keyword evidence="1" id="KW-0812">Transmembrane</keyword>
<proteinExistence type="predicted"/>
<protein>
    <submittedName>
        <fullName evidence="3">GGDEF domain-containing protein</fullName>
    </submittedName>
</protein>
<accession>A0ABS7L4H7</accession>
<dbReference type="Gene3D" id="3.30.70.270">
    <property type="match status" value="1"/>
</dbReference>
<dbReference type="InterPro" id="IPR050469">
    <property type="entry name" value="Diguanylate_Cyclase"/>
</dbReference>
<evidence type="ECO:0000313" key="4">
    <source>
        <dbReference type="Proteomes" id="UP000779049"/>
    </source>
</evidence>
<dbReference type="Pfam" id="PF00990">
    <property type="entry name" value="GGDEF"/>
    <property type="match status" value="1"/>
</dbReference>
<reference evidence="3 4" key="1">
    <citation type="journal article" date="2020" name="New Microbes New Infect">
        <title>Sellimonas caecigallum sp. nov., description and genome sequence of a new member of the Sellimonas genus isolated from the cecum of feral chicken.</title>
        <authorList>
            <person name="Wongkuna S."/>
            <person name="Ghimire S."/>
            <person name="Antony L."/>
            <person name="Chankhamhaengdecha S."/>
            <person name="Janvilisri T."/>
            <person name="Scaria J."/>
        </authorList>
    </citation>
    <scope>NUCLEOTIDE SEQUENCE [LARGE SCALE GENOMIC DNA]</scope>
    <source>
        <strain evidence="3 4">SW451</strain>
    </source>
</reference>
<dbReference type="InterPro" id="IPR029787">
    <property type="entry name" value="Nucleotide_cyclase"/>
</dbReference>
<gene>
    <name evidence="3" type="ORF">FLB61_01605</name>
</gene>